<proteinExistence type="predicted"/>
<sequence length="167" mass="18270">MYCTKCGKEIPDVEGALYCPQCGIAQMTGGSRLGTPAKKTSVGLILVIVLVVGSIPVIGILAAIAIPQYHTYQVKGSNSIAAADIRNAKINCESYFASNQFYPDNLEQAGFKPAQDVTVSYERASDRKSYVMTFLHKKGDRVFAANSEKTEVFFRLKSETDDAYRPL</sequence>
<name>A0A1T4JYC4_9BACT</name>
<dbReference type="Gene3D" id="3.30.700.10">
    <property type="entry name" value="Glycoprotein, Type 4 Pilin"/>
    <property type="match status" value="1"/>
</dbReference>
<protein>
    <recommendedName>
        <fullName evidence="4">Zinc-ribbon domain-containing protein</fullName>
    </recommendedName>
</protein>
<evidence type="ECO:0000313" key="3">
    <source>
        <dbReference type="Proteomes" id="UP000190102"/>
    </source>
</evidence>
<keyword evidence="1" id="KW-0812">Transmembrane</keyword>
<keyword evidence="1" id="KW-0472">Membrane</keyword>
<keyword evidence="3" id="KW-1185">Reference proteome</keyword>
<dbReference type="SUPFAM" id="SSF54523">
    <property type="entry name" value="Pili subunits"/>
    <property type="match status" value="1"/>
</dbReference>
<dbReference type="RefSeq" id="WP_208610528.1">
    <property type="nucleotide sequence ID" value="NZ_FUWR01000001.1"/>
</dbReference>
<keyword evidence="1" id="KW-1133">Transmembrane helix</keyword>
<feature type="transmembrane region" description="Helical" evidence="1">
    <location>
        <begin position="42"/>
        <end position="66"/>
    </location>
</feature>
<gene>
    <name evidence="2" type="ORF">SAMN02745119_00169</name>
</gene>
<dbReference type="Proteomes" id="UP000190102">
    <property type="component" value="Unassembled WGS sequence"/>
</dbReference>
<dbReference type="InterPro" id="IPR045584">
    <property type="entry name" value="Pilin-like"/>
</dbReference>
<dbReference type="EMBL" id="FUWR01000001">
    <property type="protein sequence ID" value="SJZ35047.1"/>
    <property type="molecule type" value="Genomic_DNA"/>
</dbReference>
<evidence type="ECO:0000256" key="1">
    <source>
        <dbReference type="SAM" id="Phobius"/>
    </source>
</evidence>
<dbReference type="AlphaFoldDB" id="A0A1T4JYC4"/>
<evidence type="ECO:0008006" key="4">
    <source>
        <dbReference type="Google" id="ProtNLM"/>
    </source>
</evidence>
<organism evidence="2 3">
    <name type="scientific">Trichlorobacter thiogenes</name>
    <dbReference type="NCBI Taxonomy" id="115783"/>
    <lineage>
        <taxon>Bacteria</taxon>
        <taxon>Pseudomonadati</taxon>
        <taxon>Thermodesulfobacteriota</taxon>
        <taxon>Desulfuromonadia</taxon>
        <taxon>Geobacterales</taxon>
        <taxon>Geobacteraceae</taxon>
        <taxon>Trichlorobacter</taxon>
    </lineage>
</organism>
<dbReference type="STRING" id="115783.SAMN02745119_00169"/>
<accession>A0A1T4JYC4</accession>
<evidence type="ECO:0000313" key="2">
    <source>
        <dbReference type="EMBL" id="SJZ35047.1"/>
    </source>
</evidence>
<reference evidence="3" key="1">
    <citation type="submission" date="2017-02" db="EMBL/GenBank/DDBJ databases">
        <authorList>
            <person name="Varghese N."/>
            <person name="Submissions S."/>
        </authorList>
    </citation>
    <scope>NUCLEOTIDE SEQUENCE [LARGE SCALE GENOMIC DNA]</scope>
    <source>
        <strain evidence="3">ATCC BAA-34</strain>
    </source>
</reference>